<name>A0ABV1UWA5_9ACTN</name>
<keyword evidence="1" id="KW-0812">Transmembrane</keyword>
<feature type="transmembrane region" description="Helical" evidence="1">
    <location>
        <begin position="26"/>
        <end position="47"/>
    </location>
</feature>
<accession>A0ABV1UWA5</accession>
<feature type="transmembrane region" description="Helical" evidence="1">
    <location>
        <begin position="97"/>
        <end position="117"/>
    </location>
</feature>
<evidence type="ECO:0000313" key="3">
    <source>
        <dbReference type="Proteomes" id="UP001445472"/>
    </source>
</evidence>
<dbReference type="EMBL" id="JBEPBX010000013">
    <property type="protein sequence ID" value="MER6615055.1"/>
    <property type="molecule type" value="Genomic_DNA"/>
</dbReference>
<organism evidence="2 3">
    <name type="scientific">Streptomyces xantholiticus</name>
    <dbReference type="NCBI Taxonomy" id="68285"/>
    <lineage>
        <taxon>Bacteria</taxon>
        <taxon>Bacillati</taxon>
        <taxon>Actinomycetota</taxon>
        <taxon>Actinomycetes</taxon>
        <taxon>Kitasatosporales</taxon>
        <taxon>Streptomycetaceae</taxon>
        <taxon>Streptomyces</taxon>
    </lineage>
</organism>
<dbReference type="RefSeq" id="WP_351976718.1">
    <property type="nucleotide sequence ID" value="NZ_JBEPBX010000013.1"/>
</dbReference>
<proteinExistence type="predicted"/>
<comment type="caution">
    <text evidence="2">The sequence shown here is derived from an EMBL/GenBank/DDBJ whole genome shotgun (WGS) entry which is preliminary data.</text>
</comment>
<evidence type="ECO:0000256" key="1">
    <source>
        <dbReference type="SAM" id="Phobius"/>
    </source>
</evidence>
<gene>
    <name evidence="2" type="ORF">ABT276_17125</name>
</gene>
<dbReference type="Proteomes" id="UP001445472">
    <property type="component" value="Unassembled WGS sequence"/>
</dbReference>
<evidence type="ECO:0000313" key="2">
    <source>
        <dbReference type="EMBL" id="MER6615055.1"/>
    </source>
</evidence>
<reference evidence="2 3" key="1">
    <citation type="submission" date="2024-06" db="EMBL/GenBank/DDBJ databases">
        <title>The Natural Products Discovery Center: Release of the First 8490 Sequenced Strains for Exploring Actinobacteria Biosynthetic Diversity.</title>
        <authorList>
            <person name="Kalkreuter E."/>
            <person name="Kautsar S.A."/>
            <person name="Yang D."/>
            <person name="Bader C.D."/>
            <person name="Teijaro C.N."/>
            <person name="Fluegel L."/>
            <person name="Davis C.M."/>
            <person name="Simpson J.R."/>
            <person name="Lauterbach L."/>
            <person name="Steele A.D."/>
            <person name="Gui C."/>
            <person name="Meng S."/>
            <person name="Li G."/>
            <person name="Viehrig K."/>
            <person name="Ye F."/>
            <person name="Su P."/>
            <person name="Kiefer A.F."/>
            <person name="Nichols A."/>
            <person name="Cepeda A.J."/>
            <person name="Yan W."/>
            <person name="Fan B."/>
            <person name="Jiang Y."/>
            <person name="Adhikari A."/>
            <person name="Zheng C.-J."/>
            <person name="Schuster L."/>
            <person name="Cowan T.M."/>
            <person name="Smanski M.J."/>
            <person name="Chevrette M.G."/>
            <person name="De Carvalho L.P.S."/>
            <person name="Shen B."/>
        </authorList>
    </citation>
    <scope>NUCLEOTIDE SEQUENCE [LARGE SCALE GENOMIC DNA]</scope>
    <source>
        <strain evidence="2 3">NPDC000837</strain>
    </source>
</reference>
<evidence type="ECO:0008006" key="4">
    <source>
        <dbReference type="Google" id="ProtNLM"/>
    </source>
</evidence>
<protein>
    <recommendedName>
        <fullName evidence="4">Integral membrane protein</fullName>
    </recommendedName>
</protein>
<keyword evidence="1" id="KW-1133">Transmembrane helix</keyword>
<keyword evidence="3" id="KW-1185">Reference proteome</keyword>
<sequence length="120" mass="12919">MYAVSSICGIWYCIAGGFLLFNSGSIAGSVVGFLLLAAGSTITVSSFRGMRGRPNTRHAIRRSCYSVLAVTATTLAVWVFLVMSAETYLFFRMAVEQGLILYPAAMVIPAIVVLAATRRE</sequence>
<feature type="transmembrane region" description="Helical" evidence="1">
    <location>
        <begin position="67"/>
        <end position="91"/>
    </location>
</feature>
<keyword evidence="1" id="KW-0472">Membrane</keyword>